<keyword evidence="2" id="KW-1185">Reference proteome</keyword>
<evidence type="ECO:0000313" key="2">
    <source>
        <dbReference type="Proteomes" id="UP000027222"/>
    </source>
</evidence>
<name>A0A067TSS1_GALM3</name>
<dbReference type="InterPro" id="IPR032675">
    <property type="entry name" value="LRR_dom_sf"/>
</dbReference>
<proteinExistence type="predicted"/>
<evidence type="ECO:0000313" key="1">
    <source>
        <dbReference type="EMBL" id="KDR81993.1"/>
    </source>
</evidence>
<dbReference type="EMBL" id="KL142370">
    <property type="protein sequence ID" value="KDR81993.1"/>
    <property type="molecule type" value="Genomic_DNA"/>
</dbReference>
<dbReference type="Gene3D" id="3.80.10.10">
    <property type="entry name" value="Ribonuclease Inhibitor"/>
    <property type="match status" value="1"/>
</dbReference>
<dbReference type="OrthoDB" id="3023006at2759"/>
<organism evidence="1 2">
    <name type="scientific">Galerina marginata (strain CBS 339.88)</name>
    <dbReference type="NCBI Taxonomy" id="685588"/>
    <lineage>
        <taxon>Eukaryota</taxon>
        <taxon>Fungi</taxon>
        <taxon>Dikarya</taxon>
        <taxon>Basidiomycota</taxon>
        <taxon>Agaricomycotina</taxon>
        <taxon>Agaricomycetes</taxon>
        <taxon>Agaricomycetidae</taxon>
        <taxon>Agaricales</taxon>
        <taxon>Agaricineae</taxon>
        <taxon>Strophariaceae</taxon>
        <taxon>Galerina</taxon>
    </lineage>
</organism>
<protein>
    <submittedName>
        <fullName evidence="1">Uncharacterized protein</fullName>
    </submittedName>
</protein>
<gene>
    <name evidence="1" type="ORF">GALMADRAFT_264276</name>
</gene>
<dbReference type="AlphaFoldDB" id="A0A067TSS1"/>
<dbReference type="HOGENOM" id="CLU_020999_4_0_1"/>
<dbReference type="Proteomes" id="UP000027222">
    <property type="component" value="Unassembled WGS sequence"/>
</dbReference>
<accession>A0A067TSS1</accession>
<reference evidence="2" key="1">
    <citation type="journal article" date="2014" name="Proc. Natl. Acad. Sci. U.S.A.">
        <title>Extensive sampling of basidiomycete genomes demonstrates inadequacy of the white-rot/brown-rot paradigm for wood decay fungi.</title>
        <authorList>
            <person name="Riley R."/>
            <person name="Salamov A.A."/>
            <person name="Brown D.W."/>
            <person name="Nagy L.G."/>
            <person name="Floudas D."/>
            <person name="Held B.W."/>
            <person name="Levasseur A."/>
            <person name="Lombard V."/>
            <person name="Morin E."/>
            <person name="Otillar R."/>
            <person name="Lindquist E.A."/>
            <person name="Sun H."/>
            <person name="LaButti K.M."/>
            <person name="Schmutz J."/>
            <person name="Jabbour D."/>
            <person name="Luo H."/>
            <person name="Baker S.E."/>
            <person name="Pisabarro A.G."/>
            <person name="Walton J.D."/>
            <person name="Blanchette R.A."/>
            <person name="Henrissat B."/>
            <person name="Martin F."/>
            <person name="Cullen D."/>
            <person name="Hibbett D.S."/>
            <person name="Grigoriev I.V."/>
        </authorList>
    </citation>
    <scope>NUCLEOTIDE SEQUENCE [LARGE SCALE GENOMIC DNA]</scope>
    <source>
        <strain evidence="2">CBS 339.88</strain>
    </source>
</reference>
<sequence length="490" mass="56278">MLKSLVKRLMGRSKSSKPIPHGTNAGSKLEVHIEDTRIQPSNDKLEIISLPNEILYLIFLYARNLSLIPTPRSLTAQAAHPIELAISHVCRLWRTMSLNYPPLWDTFRYVVPIWPQVKSKDRFAAYIERSGSLLLDIWINFRGHNGTRLNDPAEMFTMLLSQVDRWRRVTILLNGNPSFVHRLKGLHPVNLEHFAVLPQNAAYNSLDSRGLFKPNTFTSGARKLKSVRLITTTYDLFLPPLAHLTTFRLEKQYNARHIQINLPTVLALLAIPTLENLSVIGIKIFDDDNLKYITLERLQDFRCGGEDLAQILPYIQAPRLHSLTLRGGHFPILNPKFVPELTNLILLNCRVPWPELFSISSGITQLTVSENSEGTFHLHAPTIFELTTCWPQLTTLSCNLQFLSYIDLYRGLALSRVDQLFTVRVHQNLLDTWNDRTPDLLPYANGVPLIKSWDDDTNPLIAWHWPYAEDRAEYPFDKTDYDPFMVNSFH</sequence>
<dbReference type="STRING" id="685588.A0A067TSS1"/>